<dbReference type="PANTHER" id="PTHR22911">
    <property type="entry name" value="ACYL-MALONYL CONDENSING ENZYME-RELATED"/>
    <property type="match status" value="1"/>
</dbReference>
<dbReference type="SUPFAM" id="SSF103481">
    <property type="entry name" value="Multidrug resistance efflux transporter EmrE"/>
    <property type="match status" value="1"/>
</dbReference>
<evidence type="ECO:0000313" key="3">
    <source>
        <dbReference type="EMBL" id="MYZ48643.1"/>
    </source>
</evidence>
<dbReference type="Pfam" id="PF00892">
    <property type="entry name" value="EamA"/>
    <property type="match status" value="2"/>
</dbReference>
<name>A0A964T551_9HYPH</name>
<feature type="transmembrane region" description="Helical" evidence="1">
    <location>
        <begin position="150"/>
        <end position="168"/>
    </location>
</feature>
<feature type="domain" description="EamA" evidence="2">
    <location>
        <begin position="10"/>
        <end position="137"/>
    </location>
</feature>
<organism evidence="3 4">
    <name type="scientific">Propylenella binzhouense</name>
    <dbReference type="NCBI Taxonomy" id="2555902"/>
    <lineage>
        <taxon>Bacteria</taxon>
        <taxon>Pseudomonadati</taxon>
        <taxon>Pseudomonadota</taxon>
        <taxon>Alphaproteobacteria</taxon>
        <taxon>Hyphomicrobiales</taxon>
        <taxon>Propylenellaceae</taxon>
        <taxon>Propylenella</taxon>
    </lineage>
</organism>
<dbReference type="InterPro" id="IPR037185">
    <property type="entry name" value="EmrE-like"/>
</dbReference>
<evidence type="ECO:0000256" key="1">
    <source>
        <dbReference type="SAM" id="Phobius"/>
    </source>
</evidence>
<evidence type="ECO:0000313" key="4">
    <source>
        <dbReference type="Proteomes" id="UP000773614"/>
    </source>
</evidence>
<keyword evidence="1" id="KW-0472">Membrane</keyword>
<feature type="transmembrane region" description="Helical" evidence="1">
    <location>
        <begin position="240"/>
        <end position="261"/>
    </location>
</feature>
<feature type="transmembrane region" description="Helical" evidence="1">
    <location>
        <begin position="120"/>
        <end position="138"/>
    </location>
</feature>
<dbReference type="EMBL" id="SPKJ01000044">
    <property type="protein sequence ID" value="MYZ48643.1"/>
    <property type="molecule type" value="Genomic_DNA"/>
</dbReference>
<feature type="transmembrane region" description="Helical" evidence="1">
    <location>
        <begin position="175"/>
        <end position="198"/>
    </location>
</feature>
<dbReference type="InterPro" id="IPR000620">
    <property type="entry name" value="EamA_dom"/>
</dbReference>
<feature type="transmembrane region" description="Helical" evidence="1">
    <location>
        <begin position="68"/>
        <end position="87"/>
    </location>
</feature>
<dbReference type="Gene3D" id="1.10.3730.20">
    <property type="match status" value="1"/>
</dbReference>
<protein>
    <submittedName>
        <fullName evidence="3">EamA family transporter</fullName>
    </submittedName>
</protein>
<feature type="domain" description="EamA" evidence="2">
    <location>
        <begin position="150"/>
        <end position="282"/>
    </location>
</feature>
<accession>A0A964T551</accession>
<keyword evidence="4" id="KW-1185">Reference proteome</keyword>
<feature type="transmembrane region" description="Helical" evidence="1">
    <location>
        <begin position="40"/>
        <end position="56"/>
    </location>
</feature>
<dbReference type="RefSeq" id="WP_161140993.1">
    <property type="nucleotide sequence ID" value="NZ_SPKJ01000044.1"/>
</dbReference>
<dbReference type="AlphaFoldDB" id="A0A964T551"/>
<dbReference type="OrthoDB" id="9795732at2"/>
<comment type="caution">
    <text evidence="3">The sequence shown here is derived from an EMBL/GenBank/DDBJ whole genome shotgun (WGS) entry which is preliminary data.</text>
</comment>
<reference evidence="3" key="1">
    <citation type="submission" date="2019-03" db="EMBL/GenBank/DDBJ databases">
        <title>Afifella sp. nov., isolated from activated sludge.</title>
        <authorList>
            <person name="Li Q."/>
            <person name="Liu Y."/>
        </authorList>
    </citation>
    <scope>NUCLEOTIDE SEQUENCE</scope>
    <source>
        <strain evidence="3">L72</strain>
    </source>
</reference>
<feature type="transmembrane region" description="Helical" evidence="1">
    <location>
        <begin position="210"/>
        <end position="228"/>
    </location>
</feature>
<dbReference type="PANTHER" id="PTHR22911:SF76">
    <property type="entry name" value="EAMA DOMAIN-CONTAINING PROTEIN"/>
    <property type="match status" value="1"/>
</dbReference>
<feature type="transmembrane region" description="Helical" evidence="1">
    <location>
        <begin position="267"/>
        <end position="287"/>
    </location>
</feature>
<sequence>MPSRRRAATFIGFLAILMWALLALFTAASGAVPPFQLSAMAFLVGGVLGLLWLAATRRWRDLRQPWPVWLLGVGGLFGYHALYFTALRHAPPVEASLIAYLWPLMIVVLSALLPGERLRWYHVAGALMGLAGTVLIVGRGGLSFDPRYGPGYLAAAGCALTWSAYSILSRRFAAVPTGVVAGFCLATAAASAAAHLLVEAPVWPSGAGEWLAVLGLGLMPVGAAFYVWDHGVKHGDIQVLGVASYAAPLLSTFVLVVAGFAEMTGRLALAAAFIAGGALLASLPALVRRHAASPLDAA</sequence>
<proteinExistence type="predicted"/>
<evidence type="ECO:0000259" key="2">
    <source>
        <dbReference type="Pfam" id="PF00892"/>
    </source>
</evidence>
<keyword evidence="1" id="KW-0812">Transmembrane</keyword>
<feature type="transmembrane region" description="Helical" evidence="1">
    <location>
        <begin position="93"/>
        <end position="113"/>
    </location>
</feature>
<dbReference type="Proteomes" id="UP000773614">
    <property type="component" value="Unassembled WGS sequence"/>
</dbReference>
<dbReference type="GO" id="GO:0016020">
    <property type="term" value="C:membrane"/>
    <property type="evidence" value="ECO:0007669"/>
    <property type="project" value="InterPro"/>
</dbReference>
<keyword evidence="1" id="KW-1133">Transmembrane helix</keyword>
<gene>
    <name evidence="3" type="ORF">E4O86_13080</name>
</gene>